<evidence type="ECO:0000256" key="2">
    <source>
        <dbReference type="ARBA" id="ARBA00010979"/>
    </source>
</evidence>
<feature type="domain" description="Sas10 C-terminal" evidence="5">
    <location>
        <begin position="551"/>
        <end position="623"/>
    </location>
</feature>
<dbReference type="OrthoDB" id="1924577at2759"/>
<feature type="region of interest" description="Disordered" evidence="4">
    <location>
        <begin position="437"/>
        <end position="459"/>
    </location>
</feature>
<dbReference type="EMBL" id="LSSL01003480">
    <property type="protein sequence ID" value="OLY80431.1"/>
    <property type="molecule type" value="Genomic_DNA"/>
</dbReference>
<dbReference type="PANTHER" id="PTHR13237">
    <property type="entry name" value="SOMETHING ABOUT SILENCING PROTEIN 10-RELATED"/>
    <property type="match status" value="1"/>
</dbReference>
<sequence>MGKSKKKGASKAANSGDSSIAFDKNQEIISRGSISKIHTWDDIDHDSEDEYFEEKDKIYLDDDEAPEENIINDTEVFGLEDEDYDSEDSISDRYDDDENDSVVDQSVYSEEDSDVGAWGAKKKDYYDKDEILASSDEEEAELDEEEEALKLQKKFLSQLSANDFLADLNVAKSKQVKEINRDDFLSKNVFSLGDLESANMISVGQDAGSVSRENKLKIILKSNPELPGLIDDLKASHSDATELSDLISKVKGVLTKNERRRSNELVFAEALYQLDLVYISNISFYLMVLSSPVSERSSIGDLGKIFGVLNKINSLFDNFSKYKKKVIDSLEVIAQKVKKNIKPVSLKKIEKEVKPKVILEKSISVKPKKKLAIFTKPLQDELDVNDYSELSKLNNKSSKNKIDLGSDFGESANIDEIDFLDKSLSNKKKSSLRHFASKATKTKTKKGDKRQLMDGDYDIPYKSKKPKVTTDLSTSTFGEDLDSNQAEVPLDKNIEQDDYDVGNDYYKQVKEQSKSRKVKKKPAPKVSNKELAWKSVLESNLEAEAYAEDTSEKRPINYQILKNKGLTPKRNKINRNPRVKKKVKYAAAKKKLSSTRQIYKTPSGPYGGEATGIKTNLSKSVRLG</sequence>
<feature type="compositionally biased region" description="Polar residues" evidence="4">
    <location>
        <begin position="613"/>
        <end position="624"/>
    </location>
</feature>
<feature type="region of interest" description="Disordered" evidence="4">
    <location>
        <begin position="1"/>
        <end position="25"/>
    </location>
</feature>
<dbReference type="GO" id="GO:0032040">
    <property type="term" value="C:small-subunit processome"/>
    <property type="evidence" value="ECO:0007669"/>
    <property type="project" value="TreeGrafter"/>
</dbReference>
<dbReference type="STRING" id="133383.A0A1R0GU78"/>
<dbReference type="PANTHER" id="PTHR13237:SF8">
    <property type="entry name" value="SOMETHING ABOUT SILENCING PROTEIN 10"/>
    <property type="match status" value="1"/>
</dbReference>
<comment type="similarity">
    <text evidence="2">Belongs to the SAS10 family.</text>
</comment>
<name>A0A1R0GU78_9FUNG</name>
<feature type="compositionally biased region" description="Basic residues" evidence="4">
    <location>
        <begin position="437"/>
        <end position="448"/>
    </location>
</feature>
<evidence type="ECO:0000256" key="3">
    <source>
        <dbReference type="ARBA" id="ARBA00023242"/>
    </source>
</evidence>
<evidence type="ECO:0000313" key="7">
    <source>
        <dbReference type="Proteomes" id="UP000187455"/>
    </source>
</evidence>
<comment type="subcellular location">
    <subcellularLocation>
        <location evidence="1">Nucleus</location>
    </subcellularLocation>
</comment>
<reference evidence="6 7" key="1">
    <citation type="journal article" date="2016" name="Mol. Biol. Evol.">
        <title>Genome-Wide Survey of Gut Fungi (Harpellales) Reveals the First Horizontally Transferred Ubiquitin Gene from a Mosquito Host.</title>
        <authorList>
            <person name="Wang Y."/>
            <person name="White M.M."/>
            <person name="Kvist S."/>
            <person name="Moncalvo J.M."/>
        </authorList>
    </citation>
    <scope>NUCLEOTIDE SEQUENCE [LARGE SCALE GENOMIC DNA]</scope>
    <source>
        <strain evidence="6 7">ALG-7-W6</strain>
    </source>
</reference>
<keyword evidence="3" id="KW-0539">Nucleus</keyword>
<feature type="region of interest" description="Disordered" evidence="4">
    <location>
        <begin position="594"/>
        <end position="624"/>
    </location>
</feature>
<gene>
    <name evidence="6" type="ORF">AYI68_g5471</name>
</gene>
<dbReference type="AlphaFoldDB" id="A0A1R0GU78"/>
<evidence type="ECO:0000313" key="6">
    <source>
        <dbReference type="EMBL" id="OLY80431.1"/>
    </source>
</evidence>
<evidence type="ECO:0000259" key="5">
    <source>
        <dbReference type="Pfam" id="PF09368"/>
    </source>
</evidence>
<dbReference type="InterPro" id="IPR018972">
    <property type="entry name" value="Sas10_C_dom"/>
</dbReference>
<feature type="compositionally biased region" description="Low complexity" evidence="4">
    <location>
        <begin position="10"/>
        <end position="19"/>
    </location>
</feature>
<proteinExistence type="inferred from homology"/>
<organism evidence="6 7">
    <name type="scientific">Smittium mucronatum</name>
    <dbReference type="NCBI Taxonomy" id="133383"/>
    <lineage>
        <taxon>Eukaryota</taxon>
        <taxon>Fungi</taxon>
        <taxon>Fungi incertae sedis</taxon>
        <taxon>Zoopagomycota</taxon>
        <taxon>Kickxellomycotina</taxon>
        <taxon>Harpellomycetes</taxon>
        <taxon>Harpellales</taxon>
        <taxon>Legeriomycetaceae</taxon>
        <taxon>Smittium</taxon>
    </lineage>
</organism>
<keyword evidence="7" id="KW-1185">Reference proteome</keyword>
<comment type="caution">
    <text evidence="6">The sequence shown here is derived from an EMBL/GenBank/DDBJ whole genome shotgun (WGS) entry which is preliminary data.</text>
</comment>
<evidence type="ECO:0000256" key="1">
    <source>
        <dbReference type="ARBA" id="ARBA00004123"/>
    </source>
</evidence>
<dbReference type="GO" id="GO:0000462">
    <property type="term" value="P:maturation of SSU-rRNA from tricistronic rRNA transcript (SSU-rRNA, 5.8S rRNA, LSU-rRNA)"/>
    <property type="evidence" value="ECO:0007669"/>
    <property type="project" value="TreeGrafter"/>
</dbReference>
<accession>A0A1R0GU78</accession>
<dbReference type="Pfam" id="PF09368">
    <property type="entry name" value="Sas10"/>
    <property type="match status" value="1"/>
</dbReference>
<feature type="region of interest" description="Disordered" evidence="4">
    <location>
        <begin position="55"/>
        <end position="111"/>
    </location>
</feature>
<protein>
    <recommendedName>
        <fullName evidence="5">Sas10 C-terminal domain-containing protein</fullName>
    </recommendedName>
</protein>
<dbReference type="Proteomes" id="UP000187455">
    <property type="component" value="Unassembled WGS sequence"/>
</dbReference>
<feature type="compositionally biased region" description="Acidic residues" evidence="4">
    <location>
        <begin position="78"/>
        <end position="101"/>
    </location>
</feature>
<evidence type="ECO:0000256" key="4">
    <source>
        <dbReference type="SAM" id="MobiDB-lite"/>
    </source>
</evidence>